<organism evidence="1 2">
    <name type="scientific">Micromonospora pisi</name>
    <dbReference type="NCBI Taxonomy" id="589240"/>
    <lineage>
        <taxon>Bacteria</taxon>
        <taxon>Bacillati</taxon>
        <taxon>Actinomycetota</taxon>
        <taxon>Actinomycetes</taxon>
        <taxon>Micromonosporales</taxon>
        <taxon>Micromonosporaceae</taxon>
        <taxon>Micromonospora</taxon>
    </lineage>
</organism>
<dbReference type="EMBL" id="RBKT01000001">
    <property type="protein sequence ID" value="RKR88335.1"/>
    <property type="molecule type" value="Genomic_DNA"/>
</dbReference>
<keyword evidence="2" id="KW-1185">Reference proteome</keyword>
<evidence type="ECO:0000313" key="2">
    <source>
        <dbReference type="Proteomes" id="UP000277671"/>
    </source>
</evidence>
<name>A0A495JHV0_9ACTN</name>
<reference evidence="1 2" key="1">
    <citation type="submission" date="2018-10" db="EMBL/GenBank/DDBJ databases">
        <title>Sequencing the genomes of 1000 actinobacteria strains.</title>
        <authorList>
            <person name="Klenk H.-P."/>
        </authorList>
    </citation>
    <scope>NUCLEOTIDE SEQUENCE [LARGE SCALE GENOMIC DNA]</scope>
    <source>
        <strain evidence="1 2">DSM 45175</strain>
    </source>
</reference>
<dbReference type="AlphaFoldDB" id="A0A495JHV0"/>
<protein>
    <submittedName>
        <fullName evidence="1">Uncharacterized protein</fullName>
    </submittedName>
</protein>
<evidence type="ECO:0000313" key="1">
    <source>
        <dbReference type="EMBL" id="RKR88335.1"/>
    </source>
</evidence>
<accession>A0A495JHV0</accession>
<sequence length="75" mass="8133">MGQPEGTRRCAHGGGLKVEDGKVVEFNRWSGHYQPQDYGDDDEMLEGISKRAFAAAGYSGSATYKGATLCEDDED</sequence>
<proteinExistence type="predicted"/>
<dbReference type="Proteomes" id="UP000277671">
    <property type="component" value="Unassembled WGS sequence"/>
</dbReference>
<comment type="caution">
    <text evidence="1">The sequence shown here is derived from an EMBL/GenBank/DDBJ whole genome shotgun (WGS) entry which is preliminary data.</text>
</comment>
<gene>
    <name evidence="1" type="ORF">BDK92_2648</name>
</gene>